<feature type="compositionally biased region" description="Pro residues" evidence="1">
    <location>
        <begin position="476"/>
        <end position="501"/>
    </location>
</feature>
<dbReference type="InterPro" id="IPR052039">
    <property type="entry name" value="Caspase-related_regulators"/>
</dbReference>
<dbReference type="Gene3D" id="3.40.50.1460">
    <property type="match status" value="1"/>
</dbReference>
<dbReference type="GO" id="GO:0006508">
    <property type="term" value="P:proteolysis"/>
    <property type="evidence" value="ECO:0007669"/>
    <property type="project" value="InterPro"/>
</dbReference>
<feature type="region of interest" description="Disordered" evidence="1">
    <location>
        <begin position="362"/>
        <end position="428"/>
    </location>
</feature>
<keyword evidence="2" id="KW-0812">Transmembrane</keyword>
<reference evidence="4 5" key="1">
    <citation type="submission" date="2017-11" db="EMBL/GenBank/DDBJ databases">
        <title>Streptomyces carmine sp. nov., a novel actinomycete isolated from Sophora alopecuroides in Xinjiang, China.</title>
        <authorList>
            <person name="Wang Y."/>
            <person name="Luo X."/>
            <person name="Wan C."/>
            <person name="Zhang L."/>
        </authorList>
    </citation>
    <scope>NUCLEOTIDE SEQUENCE [LARGE SCALE GENOMIC DNA]</scope>
    <source>
        <strain evidence="4 5">TRM SA0054</strain>
    </source>
</reference>
<proteinExistence type="predicted"/>
<organism evidence="4 5">
    <name type="scientific">Streptomyces carminius</name>
    <dbReference type="NCBI Taxonomy" id="2665496"/>
    <lineage>
        <taxon>Bacteria</taxon>
        <taxon>Bacillati</taxon>
        <taxon>Actinomycetota</taxon>
        <taxon>Actinomycetes</taxon>
        <taxon>Kitasatosporales</taxon>
        <taxon>Streptomycetaceae</taxon>
        <taxon>Streptomyces</taxon>
    </lineage>
</organism>
<dbReference type="SUPFAM" id="SSF52129">
    <property type="entry name" value="Caspase-like"/>
    <property type="match status" value="1"/>
</dbReference>
<dbReference type="InterPro" id="IPR029030">
    <property type="entry name" value="Caspase-like_dom_sf"/>
</dbReference>
<dbReference type="NCBIfam" id="NF047832">
    <property type="entry name" value="caspase_w_EACC1"/>
    <property type="match status" value="1"/>
</dbReference>
<keyword evidence="2" id="KW-1133">Transmembrane helix</keyword>
<dbReference type="Proteomes" id="UP000230407">
    <property type="component" value="Unassembled WGS sequence"/>
</dbReference>
<comment type="caution">
    <text evidence="4">The sequence shown here is derived from an EMBL/GenBank/DDBJ whole genome shotgun (WGS) entry which is preliminary data.</text>
</comment>
<sequence>MSASRSGSRPAARSALVVANDDYRDEGLRGLLSPSEDAVALAGVLGDPRIGGFDVRVVRNEPSHSISMHIEDFFADRKPGDSLILHFSGHGLKNASGDLFFAAPNTAPQRLASTAVAADFVRRCMAACRARSIVLFLDCCYGGAFSQGMGVRAAGDVNVLDAFGGEKLGGGRGWAVITASNSMEYAFEGTELTEGGRPRPSVFTSALVNGLATGEADLDEDGRVSLNELYEYVFDRVRERNPHQTPSRTVDLQGEVYVARSERRKIRAAPLPEDLRTAVSSENSYTRRGAIAELRFRMENPDLAVAAGAREALAALARNDVRSIADEAGRALAEVAPNPSPAVLDFGRVPQHSPAPHRTVGLLGPPLARSCTPHPKESWIRVTDGSEGHGGHDDSSGGGGENGDVPATRLDVSVDTSRPGPLDGTLSLKGITGEAAVRVRAEVVPVSTGRERAQVPPPVPTPAQGRSGAPTAARAPAPPAQAPPPVPQPPAPSPPATPPAPARHGATAHAHPAHSVHHPGAPPGGPGARSGASRWSGRERLGGRLPPAVRRLLLPVGALLACVASAVFAGQAAASAVRAARNISAAMNPAYGQGAEFHWALGRELDTTLSLMAARGVGALLLAVLALVLAGPARKVLRTTPPGERAGGKRTAGAVLTTLARVSAVLLTLCAVLLLIARSVAGILG</sequence>
<feature type="compositionally biased region" description="Basic and acidic residues" evidence="1">
    <location>
        <begin position="374"/>
        <end position="395"/>
    </location>
</feature>
<name>A0A2M8LS27_9ACTN</name>
<keyword evidence="5" id="KW-1185">Reference proteome</keyword>
<dbReference type="GO" id="GO:0004197">
    <property type="term" value="F:cysteine-type endopeptidase activity"/>
    <property type="evidence" value="ECO:0007669"/>
    <property type="project" value="InterPro"/>
</dbReference>
<evidence type="ECO:0000313" key="4">
    <source>
        <dbReference type="EMBL" id="PJE94773.1"/>
    </source>
</evidence>
<dbReference type="Pfam" id="PF00656">
    <property type="entry name" value="Peptidase_C14"/>
    <property type="match status" value="1"/>
</dbReference>
<dbReference type="EMBL" id="PGGW01000068">
    <property type="protein sequence ID" value="PJE94773.1"/>
    <property type="molecule type" value="Genomic_DNA"/>
</dbReference>
<dbReference type="InterPro" id="IPR011600">
    <property type="entry name" value="Pept_C14_caspase"/>
</dbReference>
<feature type="region of interest" description="Disordered" evidence="1">
    <location>
        <begin position="447"/>
        <end position="542"/>
    </location>
</feature>
<keyword evidence="2" id="KW-0472">Membrane</keyword>
<accession>A0A2M8LS27</accession>
<evidence type="ECO:0000256" key="2">
    <source>
        <dbReference type="SAM" id="Phobius"/>
    </source>
</evidence>
<evidence type="ECO:0000256" key="1">
    <source>
        <dbReference type="SAM" id="MobiDB-lite"/>
    </source>
</evidence>
<evidence type="ECO:0000259" key="3">
    <source>
        <dbReference type="Pfam" id="PF00656"/>
    </source>
</evidence>
<dbReference type="PANTHER" id="PTHR22576">
    <property type="entry name" value="MUCOSA ASSOCIATED LYMPHOID TISSUE LYMPHOMA TRANSLOCATION PROTEIN 1/PARACASPASE"/>
    <property type="match status" value="1"/>
</dbReference>
<evidence type="ECO:0000313" key="5">
    <source>
        <dbReference type="Proteomes" id="UP000230407"/>
    </source>
</evidence>
<protein>
    <submittedName>
        <fullName evidence="4">Caspase-related protein</fullName>
    </submittedName>
</protein>
<feature type="transmembrane region" description="Helical" evidence="2">
    <location>
        <begin position="609"/>
        <end position="631"/>
    </location>
</feature>
<dbReference type="InterPro" id="IPR018247">
    <property type="entry name" value="EF_Hand_1_Ca_BS"/>
</dbReference>
<gene>
    <name evidence="4" type="ORF">CUT44_26830</name>
</gene>
<feature type="transmembrane region" description="Helical" evidence="2">
    <location>
        <begin position="652"/>
        <end position="677"/>
    </location>
</feature>
<dbReference type="AlphaFoldDB" id="A0A2M8LS27"/>
<feature type="compositionally biased region" description="Low complexity" evidence="1">
    <location>
        <begin position="462"/>
        <end position="475"/>
    </location>
</feature>
<dbReference type="RefSeq" id="WP_100204554.1">
    <property type="nucleotide sequence ID" value="NZ_PGGW01000068.1"/>
</dbReference>
<dbReference type="PROSITE" id="PS00018">
    <property type="entry name" value="EF_HAND_1"/>
    <property type="match status" value="1"/>
</dbReference>
<dbReference type="PANTHER" id="PTHR22576:SF37">
    <property type="entry name" value="MUCOSA-ASSOCIATED LYMPHOID TISSUE LYMPHOMA TRANSLOCATION PROTEIN 1"/>
    <property type="match status" value="1"/>
</dbReference>
<feature type="domain" description="Peptidase C14 caspase" evidence="3">
    <location>
        <begin position="13"/>
        <end position="255"/>
    </location>
</feature>